<protein>
    <recommendedName>
        <fullName evidence="1">N(6)-L-threonylcarbamoyladenine synthase</fullName>
        <ecNumber evidence="1">2.3.1.234</ecNumber>
    </recommendedName>
</protein>
<dbReference type="SUPFAM" id="SSF53067">
    <property type="entry name" value="Actin-like ATPase domain"/>
    <property type="match status" value="2"/>
</dbReference>
<organism evidence="9 10">
    <name type="scientific">Paraglomus brasilianum</name>
    <dbReference type="NCBI Taxonomy" id="144538"/>
    <lineage>
        <taxon>Eukaryota</taxon>
        <taxon>Fungi</taxon>
        <taxon>Fungi incertae sedis</taxon>
        <taxon>Mucoromycota</taxon>
        <taxon>Glomeromycotina</taxon>
        <taxon>Glomeromycetes</taxon>
        <taxon>Paraglomerales</taxon>
        <taxon>Paraglomeraceae</taxon>
        <taxon>Paraglomus</taxon>
    </lineage>
</organism>
<evidence type="ECO:0000256" key="6">
    <source>
        <dbReference type="ARBA" id="ARBA00048117"/>
    </source>
</evidence>
<dbReference type="EMBL" id="CAJVPI010000135">
    <property type="protein sequence ID" value="CAG8487186.1"/>
    <property type="molecule type" value="Genomic_DNA"/>
</dbReference>
<keyword evidence="2 7" id="KW-0808">Transferase</keyword>
<evidence type="ECO:0000256" key="1">
    <source>
        <dbReference type="ARBA" id="ARBA00012156"/>
    </source>
</evidence>
<accession>A0A9N8WF97</accession>
<comment type="subcellular location">
    <subcellularLocation>
        <location evidence="7">Mitochondrion</location>
    </subcellularLocation>
</comment>
<dbReference type="Gene3D" id="3.30.420.40">
    <property type="match status" value="2"/>
</dbReference>
<dbReference type="Pfam" id="PF00814">
    <property type="entry name" value="TsaD"/>
    <property type="match status" value="1"/>
</dbReference>
<comment type="catalytic activity">
    <reaction evidence="6 7">
        <text>L-threonylcarbamoyladenylate + adenosine(37) in tRNA = N(6)-L-threonylcarbamoyladenosine(37) in tRNA + AMP + H(+)</text>
        <dbReference type="Rhea" id="RHEA:37059"/>
        <dbReference type="Rhea" id="RHEA-COMP:10162"/>
        <dbReference type="Rhea" id="RHEA-COMP:10163"/>
        <dbReference type="ChEBI" id="CHEBI:15378"/>
        <dbReference type="ChEBI" id="CHEBI:73682"/>
        <dbReference type="ChEBI" id="CHEBI:74411"/>
        <dbReference type="ChEBI" id="CHEBI:74418"/>
        <dbReference type="ChEBI" id="CHEBI:456215"/>
        <dbReference type="EC" id="2.3.1.234"/>
    </reaction>
</comment>
<evidence type="ECO:0000313" key="10">
    <source>
        <dbReference type="Proteomes" id="UP000789739"/>
    </source>
</evidence>
<keyword evidence="4 7" id="KW-0479">Metal-binding</keyword>
<dbReference type="EC" id="2.3.1.234" evidence="1"/>
<dbReference type="PRINTS" id="PR00789">
    <property type="entry name" value="OSIALOPTASE"/>
</dbReference>
<dbReference type="GO" id="GO:0072670">
    <property type="term" value="P:mitochondrial tRNA threonylcarbamoyladenosine modification"/>
    <property type="evidence" value="ECO:0007669"/>
    <property type="project" value="TreeGrafter"/>
</dbReference>
<evidence type="ECO:0000256" key="2">
    <source>
        <dbReference type="ARBA" id="ARBA00022679"/>
    </source>
</evidence>
<keyword evidence="5 7" id="KW-0012">Acyltransferase</keyword>
<dbReference type="NCBIfam" id="TIGR03723">
    <property type="entry name" value="T6A_TsaD_YgjD"/>
    <property type="match status" value="1"/>
</dbReference>
<dbReference type="HAMAP" id="MF_01445">
    <property type="entry name" value="TsaD"/>
    <property type="match status" value="1"/>
</dbReference>
<name>A0A9N8WF97_9GLOM</name>
<comment type="similarity">
    <text evidence="7">Belongs to the KAE1 / TsaD family.</text>
</comment>
<gene>
    <name evidence="9" type="ORF">PBRASI_LOCUS1896</name>
</gene>
<evidence type="ECO:0000256" key="3">
    <source>
        <dbReference type="ARBA" id="ARBA00022694"/>
    </source>
</evidence>
<feature type="domain" description="Gcp-like" evidence="8">
    <location>
        <begin position="39"/>
        <end position="341"/>
    </location>
</feature>
<dbReference type="InterPro" id="IPR017860">
    <property type="entry name" value="Peptidase_M22_CS"/>
</dbReference>
<dbReference type="GO" id="GO:0046872">
    <property type="term" value="F:metal ion binding"/>
    <property type="evidence" value="ECO:0007669"/>
    <property type="project" value="UniProtKB-KW"/>
</dbReference>
<evidence type="ECO:0000256" key="7">
    <source>
        <dbReference type="HAMAP-Rule" id="MF_03179"/>
    </source>
</evidence>
<reference evidence="9" key="1">
    <citation type="submission" date="2021-06" db="EMBL/GenBank/DDBJ databases">
        <authorList>
            <person name="Kallberg Y."/>
            <person name="Tangrot J."/>
            <person name="Rosling A."/>
        </authorList>
    </citation>
    <scope>NUCLEOTIDE SEQUENCE</scope>
    <source>
        <strain evidence="9">BR232B</strain>
    </source>
</reference>
<proteinExistence type="inferred from homology"/>
<dbReference type="CDD" id="cd24134">
    <property type="entry name" value="ASKHA_NBD_OSGEPL1_QRI7_euk"/>
    <property type="match status" value="1"/>
</dbReference>
<comment type="caution">
    <text evidence="9">The sequence shown here is derived from an EMBL/GenBank/DDBJ whole genome shotgun (WGS) entry which is preliminary data.</text>
</comment>
<dbReference type="Proteomes" id="UP000789739">
    <property type="component" value="Unassembled WGS sequence"/>
</dbReference>
<evidence type="ECO:0000259" key="8">
    <source>
        <dbReference type="Pfam" id="PF00814"/>
    </source>
</evidence>
<keyword evidence="7" id="KW-0496">Mitochondrion</keyword>
<keyword evidence="10" id="KW-1185">Reference proteome</keyword>
<evidence type="ECO:0000313" key="9">
    <source>
        <dbReference type="EMBL" id="CAG8487186.1"/>
    </source>
</evidence>
<dbReference type="PANTHER" id="PTHR11735:SF6">
    <property type="entry name" value="TRNA N6-ADENOSINE THREONYLCARBAMOYLTRANSFERASE, MITOCHONDRIAL"/>
    <property type="match status" value="1"/>
</dbReference>
<dbReference type="GO" id="GO:0005739">
    <property type="term" value="C:mitochondrion"/>
    <property type="evidence" value="ECO:0007669"/>
    <property type="project" value="UniProtKB-SubCell"/>
</dbReference>
<evidence type="ECO:0000256" key="4">
    <source>
        <dbReference type="ARBA" id="ARBA00022723"/>
    </source>
</evidence>
<sequence>MIAHSLVDRLQFFLIGHALGIETSCDDTAVGIVTSSRVILSDCIHLQSHLHEPKGGIVPTLAMVSHRKSLPTVIRDAVEKARVDVLRDVDIIAVTRGPGLGPCLGVGVDAAKSLACVLRKPIIGVHHMEAHALTPRLLNPLLSFPYLTLLISGGHTLILLTRRVNTHTILSTTIDDSIGEAFDKVTRLLNLPWLPGRSGGPGATLERYASLGDASKYNFPIPMTKDKSQLQNSNMSFSGLKTAVKYLIEEEKLDVEDEEVRRDLAAAFQYAAVEHLIGKLRLCIKECCKGELDVRKLVCSGGVARNGFIRERLNKLAMEYDLELFFPPPELCTDNGVMIAWAGIERYQCGLIDDYFFEQIPKWPIDSLG</sequence>
<evidence type="ECO:0000256" key="5">
    <source>
        <dbReference type="ARBA" id="ARBA00023315"/>
    </source>
</evidence>
<dbReference type="InterPro" id="IPR017861">
    <property type="entry name" value="KAE1/TsaD"/>
</dbReference>
<dbReference type="InterPro" id="IPR000905">
    <property type="entry name" value="Gcp-like_dom"/>
</dbReference>
<dbReference type="OrthoDB" id="10259622at2759"/>
<comment type="function">
    <text evidence="7">Required for the formation of a threonylcarbamoyl group on adenosine at position 37 (t(6)A37) in mitochondrial tRNAs that read codons beginning with adenine. Probably involved in the transfer of the threonylcarbamoyl moiety of threonylcarbamoyl-AMP (TC-AMP) to the N6 group of A37. Involved in mitochondrial genome maintenance.</text>
</comment>
<comment type="subunit">
    <text evidence="7">Homodimer.</text>
</comment>
<dbReference type="InterPro" id="IPR043129">
    <property type="entry name" value="ATPase_NBD"/>
</dbReference>
<dbReference type="PANTHER" id="PTHR11735">
    <property type="entry name" value="TRNA N6-ADENOSINE THREONYLCARBAMOYLTRANSFERASE"/>
    <property type="match status" value="1"/>
</dbReference>
<dbReference type="PROSITE" id="PS01016">
    <property type="entry name" value="GLYCOPROTEASE"/>
    <property type="match status" value="1"/>
</dbReference>
<dbReference type="NCBIfam" id="TIGR00329">
    <property type="entry name" value="gcp_kae1"/>
    <property type="match status" value="1"/>
</dbReference>
<dbReference type="AlphaFoldDB" id="A0A9N8WF97"/>
<comment type="cofactor">
    <cofactor evidence="7">
        <name>a divalent metal cation</name>
        <dbReference type="ChEBI" id="CHEBI:60240"/>
    </cofactor>
    <text evidence="7">Binds 1 divalent metal cation per subunit.</text>
</comment>
<dbReference type="InterPro" id="IPR022450">
    <property type="entry name" value="TsaD"/>
</dbReference>
<keyword evidence="3 7" id="KW-0819">tRNA processing</keyword>
<dbReference type="GO" id="GO:0061711">
    <property type="term" value="F:tRNA N(6)-L-threonylcarbamoyladenine synthase activity"/>
    <property type="evidence" value="ECO:0007669"/>
    <property type="project" value="UniProtKB-EC"/>
</dbReference>